<gene>
    <name evidence="3" type="ORF">FO440_16645</name>
</gene>
<organism evidence="3 4">
    <name type="scientific">Mucilaginibacter corticis</name>
    <dbReference type="NCBI Taxonomy" id="2597670"/>
    <lineage>
        <taxon>Bacteria</taxon>
        <taxon>Pseudomonadati</taxon>
        <taxon>Bacteroidota</taxon>
        <taxon>Sphingobacteriia</taxon>
        <taxon>Sphingobacteriales</taxon>
        <taxon>Sphingobacteriaceae</taxon>
        <taxon>Mucilaginibacter</taxon>
    </lineage>
</organism>
<dbReference type="RefSeq" id="WP_144249413.1">
    <property type="nucleotide sequence ID" value="NZ_VLPK01000003.1"/>
</dbReference>
<keyword evidence="1 3" id="KW-0808">Transferase</keyword>
<dbReference type="SUPFAM" id="SSF56214">
    <property type="entry name" value="4'-phosphopantetheinyl transferase"/>
    <property type="match status" value="1"/>
</dbReference>
<dbReference type="Pfam" id="PF01648">
    <property type="entry name" value="ACPS"/>
    <property type="match status" value="1"/>
</dbReference>
<dbReference type="GO" id="GO:0008897">
    <property type="term" value="F:holo-[acyl-carrier-protein] synthase activity"/>
    <property type="evidence" value="ECO:0007669"/>
    <property type="project" value="InterPro"/>
</dbReference>
<evidence type="ECO:0000313" key="4">
    <source>
        <dbReference type="Proteomes" id="UP000318733"/>
    </source>
</evidence>
<comment type="caution">
    <text evidence="3">The sequence shown here is derived from an EMBL/GenBank/DDBJ whole genome shotgun (WGS) entry which is preliminary data.</text>
</comment>
<dbReference type="AlphaFoldDB" id="A0A556MHI9"/>
<proteinExistence type="predicted"/>
<feature type="domain" description="4'-phosphopantetheinyl transferase" evidence="2">
    <location>
        <begin position="5"/>
        <end position="67"/>
    </location>
</feature>
<dbReference type="GO" id="GO:0000287">
    <property type="term" value="F:magnesium ion binding"/>
    <property type="evidence" value="ECO:0007669"/>
    <property type="project" value="InterPro"/>
</dbReference>
<evidence type="ECO:0000259" key="2">
    <source>
        <dbReference type="Pfam" id="PF01648"/>
    </source>
</evidence>
<dbReference type="InterPro" id="IPR008278">
    <property type="entry name" value="4-PPantetheinyl_Trfase_dom"/>
</dbReference>
<dbReference type="Gene3D" id="3.90.470.20">
    <property type="entry name" value="4'-phosphopantetheinyl transferase domain"/>
    <property type="match status" value="1"/>
</dbReference>
<evidence type="ECO:0000313" key="3">
    <source>
        <dbReference type="EMBL" id="TSJ39376.1"/>
    </source>
</evidence>
<reference evidence="3 4" key="1">
    <citation type="submission" date="2019-07" db="EMBL/GenBank/DDBJ databases">
        <authorList>
            <person name="Huq M.A."/>
        </authorList>
    </citation>
    <scope>NUCLEOTIDE SEQUENCE [LARGE SCALE GENOMIC DNA]</scope>
    <source>
        <strain evidence="3 4">MAH-19</strain>
    </source>
</reference>
<keyword evidence="4" id="KW-1185">Reference proteome</keyword>
<dbReference type="OrthoDB" id="663853at2"/>
<sequence>MISAGNDIVALNVIDVQRTQSPAFYSKFITPTEFDLYNPNEITLINFVWLIWSAKESAYKYLKRINPELIFAPAKIKVVSLDIVVSLKTENVHNYRGWILAEDMSLPFLSVTRPEFISTVITQGDVKWNFLKIEASDYENQSKAVRSLLLNDLKISNVSVEKHPTGYPVLMKDGQELNIAVSFAHHGCYVSYSFQISE</sequence>
<dbReference type="Proteomes" id="UP000318733">
    <property type="component" value="Unassembled WGS sequence"/>
</dbReference>
<name>A0A556MHI9_9SPHI</name>
<evidence type="ECO:0000256" key="1">
    <source>
        <dbReference type="ARBA" id="ARBA00022679"/>
    </source>
</evidence>
<dbReference type="InterPro" id="IPR037143">
    <property type="entry name" value="4-PPantetheinyl_Trfase_dom_sf"/>
</dbReference>
<protein>
    <submittedName>
        <fullName evidence="3">4-phosphopantetheinyl transferase family protein</fullName>
    </submittedName>
</protein>
<accession>A0A556MHI9</accession>
<dbReference type="EMBL" id="VLPK01000003">
    <property type="protein sequence ID" value="TSJ39376.1"/>
    <property type="molecule type" value="Genomic_DNA"/>
</dbReference>